<accession>A0ABX7S691</accession>
<proteinExistence type="predicted"/>
<protein>
    <submittedName>
        <fullName evidence="1">Uncharacterized protein</fullName>
    </submittedName>
</protein>
<dbReference type="RefSeq" id="WP_207566818.1">
    <property type="nucleotide sequence ID" value="NZ_CP071446.1"/>
</dbReference>
<evidence type="ECO:0000313" key="1">
    <source>
        <dbReference type="EMBL" id="QTA38097.1"/>
    </source>
</evidence>
<evidence type="ECO:0000313" key="2">
    <source>
        <dbReference type="Proteomes" id="UP000671862"/>
    </source>
</evidence>
<gene>
    <name evidence="1" type="ORF">JYK00_00685</name>
</gene>
<name>A0ABX7S691_9BACT</name>
<organism evidence="1 2">
    <name type="scientific">Thermosipho ferrireducens</name>
    <dbReference type="NCBI Taxonomy" id="2571116"/>
    <lineage>
        <taxon>Bacteria</taxon>
        <taxon>Thermotogati</taxon>
        <taxon>Thermotogota</taxon>
        <taxon>Thermotogae</taxon>
        <taxon>Thermotogales</taxon>
        <taxon>Fervidobacteriaceae</taxon>
        <taxon>Thermosipho</taxon>
    </lineage>
</organism>
<reference evidence="1 2" key="1">
    <citation type="submission" date="2021-03" db="EMBL/GenBank/DDBJ databases">
        <title>Thermosipho ferrireducens sp.nov., an anaerobic thermophilic iron-reducing bacterium isolated from a deep-sea hydrothermal sulfide deposits.</title>
        <authorList>
            <person name="Zeng X."/>
            <person name="Chen Y."/>
            <person name="Shao Z."/>
        </authorList>
    </citation>
    <scope>NUCLEOTIDE SEQUENCE [LARGE SCALE GENOMIC DNA]</scope>
    <source>
        <strain evidence="1 2">JL129W03</strain>
    </source>
</reference>
<keyword evidence="2" id="KW-1185">Reference proteome</keyword>
<dbReference type="EMBL" id="CP071446">
    <property type="protein sequence ID" value="QTA38097.1"/>
    <property type="molecule type" value="Genomic_DNA"/>
</dbReference>
<dbReference type="Proteomes" id="UP000671862">
    <property type="component" value="Chromosome"/>
</dbReference>
<sequence length="72" mass="8756">MKKFYLVLLTIFAFLFLITFYNMTAAKKQIQQYQVLVKAYEMYINKNANFESFVKENNIKELEYLLNNNNRK</sequence>